<feature type="transmembrane region" description="Helical" evidence="12">
    <location>
        <begin position="341"/>
        <end position="358"/>
    </location>
</feature>
<keyword evidence="7" id="KW-0630">Potassium</keyword>
<dbReference type="Gene3D" id="1.10.287.70">
    <property type="match status" value="1"/>
</dbReference>
<dbReference type="FunFam" id="1.10.287.70:FF:000028">
    <property type="entry name" value="potassium voltage-gated channel subfamily D member 3"/>
    <property type="match status" value="1"/>
</dbReference>
<evidence type="ECO:0000256" key="8">
    <source>
        <dbReference type="ARBA" id="ARBA00022989"/>
    </source>
</evidence>
<evidence type="ECO:0000256" key="3">
    <source>
        <dbReference type="ARBA" id="ARBA00022538"/>
    </source>
</evidence>
<dbReference type="GO" id="GO:0005251">
    <property type="term" value="F:delayed rectifier potassium channel activity"/>
    <property type="evidence" value="ECO:0007669"/>
    <property type="project" value="TreeGrafter"/>
</dbReference>
<evidence type="ECO:0000256" key="5">
    <source>
        <dbReference type="ARBA" id="ARBA00022826"/>
    </source>
</evidence>
<dbReference type="InterPro" id="IPR003131">
    <property type="entry name" value="T1-type_BTB"/>
</dbReference>
<dbReference type="InterPro" id="IPR028325">
    <property type="entry name" value="VG_K_chnl"/>
</dbReference>
<keyword evidence="16" id="KW-1185">Reference proteome</keyword>
<evidence type="ECO:0000256" key="6">
    <source>
        <dbReference type="ARBA" id="ARBA00022882"/>
    </source>
</evidence>
<evidence type="ECO:0000256" key="12">
    <source>
        <dbReference type="SAM" id="Phobius"/>
    </source>
</evidence>
<dbReference type="InterPro" id="IPR027359">
    <property type="entry name" value="Volt_channel_dom_sf"/>
</dbReference>
<gene>
    <name evidence="15" type="ORF">pdam_00017428</name>
</gene>
<keyword evidence="3" id="KW-0633">Potassium transport</keyword>
<dbReference type="Gene3D" id="1.20.120.350">
    <property type="entry name" value="Voltage-gated potassium channels. Chain C"/>
    <property type="match status" value="1"/>
</dbReference>
<evidence type="ECO:0000256" key="7">
    <source>
        <dbReference type="ARBA" id="ARBA00022958"/>
    </source>
</evidence>
<dbReference type="PRINTS" id="PR00169">
    <property type="entry name" value="KCHANNEL"/>
</dbReference>
<keyword evidence="6" id="KW-0851">Voltage-gated channel</keyword>
<evidence type="ECO:0000313" key="15">
    <source>
        <dbReference type="EMBL" id="RMX61415.1"/>
    </source>
</evidence>
<keyword evidence="11" id="KW-0407">Ion channel</keyword>
<proteinExistence type="predicted"/>
<protein>
    <recommendedName>
        <fullName evidence="17">BTB domain-containing protein</fullName>
    </recommendedName>
</protein>
<dbReference type="AlphaFoldDB" id="A0A3M6V689"/>
<dbReference type="OrthoDB" id="415460at2759"/>
<evidence type="ECO:0000256" key="2">
    <source>
        <dbReference type="ARBA" id="ARBA00022448"/>
    </source>
</evidence>
<dbReference type="Pfam" id="PF02214">
    <property type="entry name" value="BTB_2"/>
    <property type="match status" value="1"/>
</dbReference>
<dbReference type="PANTHER" id="PTHR11537">
    <property type="entry name" value="VOLTAGE-GATED POTASSIUM CHANNEL"/>
    <property type="match status" value="1"/>
</dbReference>
<keyword evidence="10 12" id="KW-0472">Membrane</keyword>
<keyword evidence="4 12" id="KW-0812">Transmembrane</keyword>
<dbReference type="GO" id="GO:0001508">
    <property type="term" value="P:action potential"/>
    <property type="evidence" value="ECO:0007669"/>
    <property type="project" value="TreeGrafter"/>
</dbReference>
<feature type="domain" description="Ion transport" evidence="13">
    <location>
        <begin position="250"/>
        <end position="469"/>
    </location>
</feature>
<dbReference type="SUPFAM" id="SSF81324">
    <property type="entry name" value="Voltage-gated potassium channels"/>
    <property type="match status" value="1"/>
</dbReference>
<organism evidence="15 16">
    <name type="scientific">Pocillopora damicornis</name>
    <name type="common">Cauliflower coral</name>
    <name type="synonym">Millepora damicornis</name>
    <dbReference type="NCBI Taxonomy" id="46731"/>
    <lineage>
        <taxon>Eukaryota</taxon>
        <taxon>Metazoa</taxon>
        <taxon>Cnidaria</taxon>
        <taxon>Anthozoa</taxon>
        <taxon>Hexacorallia</taxon>
        <taxon>Scleractinia</taxon>
        <taxon>Astrocoeniina</taxon>
        <taxon>Pocilloporidae</taxon>
        <taxon>Pocillopora</taxon>
    </lineage>
</organism>
<evidence type="ECO:0000256" key="4">
    <source>
        <dbReference type="ARBA" id="ARBA00022692"/>
    </source>
</evidence>
<comment type="caution">
    <text evidence="15">The sequence shown here is derived from an EMBL/GenBank/DDBJ whole genome shotgun (WGS) entry which is preliminary data.</text>
</comment>
<feature type="transmembrane region" description="Helical" evidence="12">
    <location>
        <begin position="411"/>
        <end position="428"/>
    </location>
</feature>
<dbReference type="STRING" id="46731.A0A3M6V689"/>
<name>A0A3M6V689_POCDA</name>
<feature type="transmembrane region" description="Helical" evidence="12">
    <location>
        <begin position="440"/>
        <end position="462"/>
    </location>
</feature>
<evidence type="ECO:0000256" key="1">
    <source>
        <dbReference type="ARBA" id="ARBA00004141"/>
    </source>
</evidence>
<sequence>MSSSPVWKMRVKYEPVSGNADELITEKGNRQSSSLSDDTSISSATALTDYEPILAKNQARRAANNNFEDNVPTSGPQRKLKKISRGVFGNTRITINISGSRFETFESTLARVPDSLLGTPSKRAPYYDSTKNEFYFSTDRGVFDSILFYYQSGGNTGGILVKPDGIPDGKFLEEVKFFELGEDAERKLGYNVKSRDISVESLPRRECSSKIRQLFDSSKTKKASPLRKVVDIWTIFITIFFITLLCGKTEYYLREAFVLDQCCDQNKTDTLFRRREIKLFWSFSEKFCISWFTLEYALRAFSATSRVAYLISAQGIFDMLSFFPHLMMLIIQALASETSTIPLQRVLLFLTFFSLFKLTRYSLGLQVFLKTIQTSLKELMLLLICVVISLVLFSSVIYYCESTVPATNFTSIPATFWFTIVTMTTVGYGDITPVTVAGKVFSALCAVFGVCCVLAIPSTVIVTNFNFFYLKHKEIAKPEKQKRPKSRMTALQKWVTRFRSVSM</sequence>
<dbReference type="SUPFAM" id="SSF54695">
    <property type="entry name" value="POZ domain"/>
    <property type="match status" value="1"/>
</dbReference>
<dbReference type="PANTHER" id="PTHR11537:SF113">
    <property type="entry name" value="POTASSIUM VOLTAGE-GATED CHANNEL PROTEIN SHAKER"/>
    <property type="match status" value="1"/>
</dbReference>
<evidence type="ECO:0000256" key="10">
    <source>
        <dbReference type="ARBA" id="ARBA00023136"/>
    </source>
</evidence>
<dbReference type="GO" id="GO:0051260">
    <property type="term" value="P:protein homooligomerization"/>
    <property type="evidence" value="ECO:0007669"/>
    <property type="project" value="InterPro"/>
</dbReference>
<evidence type="ECO:0000256" key="9">
    <source>
        <dbReference type="ARBA" id="ARBA00023065"/>
    </source>
</evidence>
<dbReference type="InterPro" id="IPR011333">
    <property type="entry name" value="SKP1/BTB/POZ_sf"/>
</dbReference>
<accession>A0A3M6V689</accession>
<evidence type="ECO:0000313" key="16">
    <source>
        <dbReference type="Proteomes" id="UP000275408"/>
    </source>
</evidence>
<evidence type="ECO:0000259" key="13">
    <source>
        <dbReference type="Pfam" id="PF00520"/>
    </source>
</evidence>
<dbReference type="Proteomes" id="UP000275408">
    <property type="component" value="Unassembled WGS sequence"/>
</dbReference>
<keyword evidence="9" id="KW-0406">Ion transport</keyword>
<evidence type="ECO:0000259" key="14">
    <source>
        <dbReference type="Pfam" id="PF02214"/>
    </source>
</evidence>
<evidence type="ECO:0008006" key="17">
    <source>
        <dbReference type="Google" id="ProtNLM"/>
    </source>
</evidence>
<feature type="transmembrane region" description="Helical" evidence="12">
    <location>
        <begin position="379"/>
        <end position="399"/>
    </location>
</feature>
<feature type="domain" description="Potassium channel tetramerisation-type BTB" evidence="14">
    <location>
        <begin position="93"/>
        <end position="183"/>
    </location>
</feature>
<keyword evidence="8 12" id="KW-1133">Transmembrane helix</keyword>
<keyword evidence="5" id="KW-0631">Potassium channel</keyword>
<dbReference type="InterPro" id="IPR005821">
    <property type="entry name" value="Ion_trans_dom"/>
</dbReference>
<keyword evidence="2" id="KW-0813">Transport</keyword>
<dbReference type="Pfam" id="PF00520">
    <property type="entry name" value="Ion_trans"/>
    <property type="match status" value="1"/>
</dbReference>
<dbReference type="GO" id="GO:0008076">
    <property type="term" value="C:voltage-gated potassium channel complex"/>
    <property type="evidence" value="ECO:0007669"/>
    <property type="project" value="InterPro"/>
</dbReference>
<feature type="transmembrane region" description="Helical" evidence="12">
    <location>
        <begin position="229"/>
        <end position="245"/>
    </location>
</feature>
<comment type="subcellular location">
    <subcellularLocation>
        <location evidence="1">Membrane</location>
        <topology evidence="1">Multi-pass membrane protein</topology>
    </subcellularLocation>
</comment>
<evidence type="ECO:0000256" key="11">
    <source>
        <dbReference type="ARBA" id="ARBA00023303"/>
    </source>
</evidence>
<reference evidence="15 16" key="1">
    <citation type="journal article" date="2018" name="Sci. Rep.">
        <title>Comparative analysis of the Pocillopora damicornis genome highlights role of immune system in coral evolution.</title>
        <authorList>
            <person name="Cunning R."/>
            <person name="Bay R.A."/>
            <person name="Gillette P."/>
            <person name="Baker A.C."/>
            <person name="Traylor-Knowles N."/>
        </authorList>
    </citation>
    <scope>NUCLEOTIDE SEQUENCE [LARGE SCALE GENOMIC DNA]</scope>
    <source>
        <strain evidence="15">RSMAS</strain>
        <tissue evidence="15">Whole animal</tissue>
    </source>
</reference>
<dbReference type="Gene3D" id="3.30.710.10">
    <property type="entry name" value="Potassium Channel Kv1.1, Chain A"/>
    <property type="match status" value="1"/>
</dbReference>
<feature type="transmembrane region" description="Helical" evidence="12">
    <location>
        <begin position="310"/>
        <end position="335"/>
    </location>
</feature>
<dbReference type="OMA" id="WTIFITI"/>
<dbReference type="EMBL" id="RCHS01000013">
    <property type="protein sequence ID" value="RMX61415.1"/>
    <property type="molecule type" value="Genomic_DNA"/>
</dbReference>